<gene>
    <name evidence="1" type="ORF">Pc21g19370</name>
    <name evidence="1" type="ORF">PCH_Pc21g19370</name>
</gene>
<protein>
    <submittedName>
        <fullName evidence="1">Uncharacterized protein</fullName>
    </submittedName>
</protein>
<evidence type="ECO:0000313" key="1">
    <source>
        <dbReference type="EMBL" id="CAP96834.1"/>
    </source>
</evidence>
<dbReference type="HOGENOM" id="CLU_806763_0_0_1"/>
<reference evidence="1 2" key="1">
    <citation type="journal article" date="2008" name="Nat. Biotechnol.">
        <title>Genome sequencing and analysis of the filamentous fungus Penicillium chrysogenum.</title>
        <authorList>
            <person name="van den Berg M.A."/>
            <person name="Albang R."/>
            <person name="Albermann K."/>
            <person name="Badger J.H."/>
            <person name="Daran J.-M."/>
            <person name="Driessen A.J.M."/>
            <person name="Garcia-Estrada C."/>
            <person name="Fedorova N.D."/>
            <person name="Harris D.M."/>
            <person name="Heijne W.H.M."/>
            <person name="Joardar V.S."/>
            <person name="Kiel J.A.K.W."/>
            <person name="Kovalchuk A."/>
            <person name="Martin J.F."/>
            <person name="Nierman W.C."/>
            <person name="Nijland J.G."/>
            <person name="Pronk J.T."/>
            <person name="Roubos J.A."/>
            <person name="van der Klei I.J."/>
            <person name="van Peij N.N.M.E."/>
            <person name="Veenhuis M."/>
            <person name="von Doehren H."/>
            <person name="Wagner C."/>
            <person name="Wortman J.R."/>
            <person name="Bovenberg R.A.L."/>
        </authorList>
    </citation>
    <scope>NUCLEOTIDE SEQUENCE [LARGE SCALE GENOMIC DNA]</scope>
    <source>
        <strain evidence="2">ATCC 28089 / DSM 1075 / NRRL 1951 / Wisconsin 54-1255</strain>
    </source>
</reference>
<dbReference type="OMA" id="ECPRRIY"/>
<proteinExistence type="predicted"/>
<evidence type="ECO:0000313" key="2">
    <source>
        <dbReference type="Proteomes" id="UP000000724"/>
    </source>
</evidence>
<sequence length="344" mass="37268">MSLGISSLPDVCVCLSGAQHVRSLDTGRLMPECPRRIYHAASEAWVAAFADWITAGKGLVFGAVGEGLEAARLVAVYSFPSGSYAAVQGVSRSRSESYGEHVGRARDCMCFCRVLECGSREELRGVLTGDTADEAIRVLLPTGLMTSQQVNDELMSRRVCNYQYAGITIIPNSHLNGLDSSRQGTTRNGCTLNRACVGPAKLRSTEIAENRISGKNAKSLWLARLGYSNLPVKIFARGQSGKTSFHRDSRVMAGQKSSLSGPETEGVRGTGSVQNYVFSKCDHSVRWIPEGRRGRQYPLHPHYLSPFNRWLPSDSVVGGPGIRVGPVWATPGTNPRNIADPRGL</sequence>
<dbReference type="OrthoDB" id="4369547at2759"/>
<name>B6HJ49_PENRW</name>
<dbReference type="AlphaFoldDB" id="B6HJ49"/>
<dbReference type="VEuPathDB" id="FungiDB:PCH_Pc21g19370"/>
<dbReference type="Proteomes" id="UP000000724">
    <property type="component" value="Contig Pc00c21"/>
</dbReference>
<organism evidence="1 2">
    <name type="scientific">Penicillium rubens (strain ATCC 28089 / DSM 1075 / NRRL 1951 / Wisconsin 54-1255)</name>
    <name type="common">Penicillium chrysogenum</name>
    <dbReference type="NCBI Taxonomy" id="500485"/>
    <lineage>
        <taxon>Eukaryota</taxon>
        <taxon>Fungi</taxon>
        <taxon>Dikarya</taxon>
        <taxon>Ascomycota</taxon>
        <taxon>Pezizomycotina</taxon>
        <taxon>Eurotiomycetes</taxon>
        <taxon>Eurotiomycetidae</taxon>
        <taxon>Eurotiales</taxon>
        <taxon>Aspergillaceae</taxon>
        <taxon>Penicillium</taxon>
        <taxon>Penicillium chrysogenum species complex</taxon>
    </lineage>
</organism>
<dbReference type="EMBL" id="AM920436">
    <property type="protein sequence ID" value="CAP96834.1"/>
    <property type="molecule type" value="Genomic_DNA"/>
</dbReference>
<keyword evidence="2" id="KW-1185">Reference proteome</keyword>
<accession>B6HJ49</accession>